<dbReference type="HOGENOM" id="CLU_3157524_0_0_6"/>
<evidence type="ECO:0000313" key="2">
    <source>
        <dbReference type="Proteomes" id="UP000018534"/>
    </source>
</evidence>
<proteinExistence type="predicted"/>
<evidence type="ECO:0000313" key="1">
    <source>
        <dbReference type="EMBL" id="ETA89861.1"/>
    </source>
</evidence>
<dbReference type="Proteomes" id="UP000018534">
    <property type="component" value="Unassembled WGS sequence"/>
</dbReference>
<comment type="caution">
    <text evidence="1">The sequence shown here is derived from an EMBL/GenBank/DDBJ whole genome shotgun (WGS) entry which is preliminary data.</text>
</comment>
<dbReference type="PATRIC" id="fig|1192560.4.peg.131"/>
<accession>V7IX23</accession>
<name>V7IX23_SALET</name>
<dbReference type="EMBL" id="AZGR01000004">
    <property type="protein sequence ID" value="ETA89861.1"/>
    <property type="molecule type" value="Genomic_DNA"/>
</dbReference>
<dbReference type="AlphaFoldDB" id="V7IX23"/>
<protein>
    <submittedName>
        <fullName evidence="1">Uncharacterized protein</fullName>
    </submittedName>
</protein>
<gene>
    <name evidence="1" type="ORF">A628_00143</name>
</gene>
<reference evidence="1 2" key="1">
    <citation type="journal article" date="2014" name="Genome Announc.">
        <title>Whole-Genome Sequencing of Salmonella enterica subsp. enterica Serovar Cubana Strains Isolated from Agricultural Sources.</title>
        <authorList>
            <person name="Benahmed F.H."/>
            <person name="Gopinath G.R."/>
            <person name="Wang H."/>
            <person name="Jean-Gilles Beaubrun J."/>
            <person name="Grim C."/>
            <person name="Cheng C.M."/>
            <person name="McClelland M."/>
            <person name="Ayers S."/>
            <person name="Abbott J."/>
            <person name="Desai P."/>
            <person name="Frye J.G."/>
            <person name="Weinstock G."/>
            <person name="Hammack T.S."/>
            <person name="Hanes D.E."/>
            <person name="Rasmussen M.A."/>
            <person name="Davidson M.K."/>
        </authorList>
    </citation>
    <scope>NUCLEOTIDE SEQUENCE [LARGE SCALE GENOMIC DNA]</scope>
    <source>
        <strain evidence="1">76814</strain>
    </source>
</reference>
<organism evidence="1 2">
    <name type="scientific">Salmonella enterica subsp. enterica serovar Cubana str. 76814</name>
    <dbReference type="NCBI Taxonomy" id="1192560"/>
    <lineage>
        <taxon>Bacteria</taxon>
        <taxon>Pseudomonadati</taxon>
        <taxon>Pseudomonadota</taxon>
        <taxon>Gammaproteobacteria</taxon>
        <taxon>Enterobacterales</taxon>
        <taxon>Enterobacteriaceae</taxon>
        <taxon>Salmonella</taxon>
    </lineage>
</organism>
<sequence>MTLIPDHIFIYDKNIVRISLSHKNTAAIDLIFNLTDVAVYSFCSDVFHWH</sequence>